<evidence type="ECO:0000259" key="13">
    <source>
        <dbReference type="Pfam" id="PF01435"/>
    </source>
</evidence>
<keyword evidence="2 11" id="KW-0645">Protease</keyword>
<evidence type="ECO:0000256" key="10">
    <source>
        <dbReference type="PROSITE-ProRule" id="PRU00339"/>
    </source>
</evidence>
<dbReference type="PROSITE" id="PS50005">
    <property type="entry name" value="TPR"/>
    <property type="match status" value="1"/>
</dbReference>
<keyword evidence="6 11" id="KW-0862">Zinc</keyword>
<dbReference type="PANTHER" id="PTHR43221:SF2">
    <property type="entry name" value="PROTEASE HTPX HOMOLOG"/>
    <property type="match status" value="1"/>
</dbReference>
<keyword evidence="10" id="KW-0802">TPR repeat</keyword>
<evidence type="ECO:0000256" key="6">
    <source>
        <dbReference type="ARBA" id="ARBA00022833"/>
    </source>
</evidence>
<dbReference type="GO" id="GO:0004222">
    <property type="term" value="F:metalloendopeptidase activity"/>
    <property type="evidence" value="ECO:0007669"/>
    <property type="project" value="InterPro"/>
</dbReference>
<feature type="transmembrane region" description="Helical" evidence="12">
    <location>
        <begin position="168"/>
        <end position="187"/>
    </location>
</feature>
<dbReference type="Gene3D" id="1.25.40.10">
    <property type="entry name" value="Tetratricopeptide repeat domain"/>
    <property type="match status" value="1"/>
</dbReference>
<comment type="similarity">
    <text evidence="11">Belongs to the peptidase M48 family.</text>
</comment>
<dbReference type="GO" id="GO:0046872">
    <property type="term" value="F:metal ion binding"/>
    <property type="evidence" value="ECO:0007669"/>
    <property type="project" value="UniProtKB-KW"/>
</dbReference>
<dbReference type="PANTHER" id="PTHR43221">
    <property type="entry name" value="PROTEASE HTPX"/>
    <property type="match status" value="1"/>
</dbReference>
<proteinExistence type="inferred from homology"/>
<dbReference type="InterPro" id="IPR001915">
    <property type="entry name" value="Peptidase_M48"/>
</dbReference>
<evidence type="ECO:0000313" key="15">
    <source>
        <dbReference type="Proteomes" id="UP000614424"/>
    </source>
</evidence>
<dbReference type="Gene3D" id="3.30.2010.10">
    <property type="entry name" value="Metalloproteases ('zincins'), catalytic domain"/>
    <property type="match status" value="1"/>
</dbReference>
<dbReference type="Proteomes" id="UP000614424">
    <property type="component" value="Unassembled WGS sequence"/>
</dbReference>
<accession>A0A8J6NG05</accession>
<keyword evidence="1" id="KW-1003">Cell membrane</keyword>
<dbReference type="InterPro" id="IPR011990">
    <property type="entry name" value="TPR-like_helical_dom_sf"/>
</dbReference>
<evidence type="ECO:0000256" key="1">
    <source>
        <dbReference type="ARBA" id="ARBA00022475"/>
    </source>
</evidence>
<sequence>PALLNSLTRLEVDAVMAHEIGHVKRYHLQLYVFLLLGFSLIAQLGSYIFMYLLLKSSLFYRFTELLGKQTDSVLIFMSTLALLVFLIIYFRVIFGFFMRNFERQADIHALTSLGGSGPIVSALEKVAWLSGNIRDMPSWHHFGIGQRVDFLHSCEQDPGNMARHHRKVYGTLLAYLCVLCIVGFSLWKMPSDLLERAPLAHLAKLYTQKAVEEPANPLWFQLLGDLQQGRKQYRESVAAYEKALELAPDHPDILNNLSWVLLTAEDSDVLNPVRALMLARTAAALKPVSYVLDTLAAAYYANDFVENAIRVGKEAVLAADPDKRHYYVQQLEKYTSGQRLPLGSE</sequence>
<evidence type="ECO:0000256" key="11">
    <source>
        <dbReference type="RuleBase" id="RU003983"/>
    </source>
</evidence>
<protein>
    <submittedName>
        <fullName evidence="14">M48 family metalloprotease</fullName>
    </submittedName>
</protein>
<evidence type="ECO:0000313" key="14">
    <source>
        <dbReference type="EMBL" id="MBC8318268.1"/>
    </source>
</evidence>
<organism evidence="14 15">
    <name type="scientific">Candidatus Desulfobia pelagia</name>
    <dbReference type="NCBI Taxonomy" id="2841692"/>
    <lineage>
        <taxon>Bacteria</taxon>
        <taxon>Pseudomonadati</taxon>
        <taxon>Thermodesulfobacteriota</taxon>
        <taxon>Desulfobulbia</taxon>
        <taxon>Desulfobulbales</taxon>
        <taxon>Desulfobulbaceae</taxon>
        <taxon>Candidatus Desulfobia</taxon>
    </lineage>
</organism>
<evidence type="ECO:0000256" key="12">
    <source>
        <dbReference type="SAM" id="Phobius"/>
    </source>
</evidence>
<gene>
    <name evidence="14" type="ORF">H8E41_10210</name>
</gene>
<keyword evidence="7 12" id="KW-1133">Transmembrane helix</keyword>
<feature type="domain" description="Peptidase M48" evidence="13">
    <location>
        <begin position="2"/>
        <end position="137"/>
    </location>
</feature>
<feature type="transmembrane region" description="Helical" evidence="12">
    <location>
        <begin position="73"/>
        <end position="94"/>
    </location>
</feature>
<keyword evidence="3 12" id="KW-0812">Transmembrane</keyword>
<dbReference type="GO" id="GO:0006508">
    <property type="term" value="P:proteolysis"/>
    <property type="evidence" value="ECO:0007669"/>
    <property type="project" value="UniProtKB-KW"/>
</dbReference>
<feature type="transmembrane region" description="Helical" evidence="12">
    <location>
        <begin position="30"/>
        <end position="53"/>
    </location>
</feature>
<feature type="non-terminal residue" evidence="14">
    <location>
        <position position="1"/>
    </location>
</feature>
<keyword evidence="4" id="KW-0479">Metal-binding</keyword>
<dbReference type="CDD" id="cd07345">
    <property type="entry name" value="M48A_Ste24p-like"/>
    <property type="match status" value="1"/>
</dbReference>
<dbReference type="SMART" id="SM00028">
    <property type="entry name" value="TPR"/>
    <property type="match status" value="1"/>
</dbReference>
<evidence type="ECO:0000256" key="3">
    <source>
        <dbReference type="ARBA" id="ARBA00022692"/>
    </source>
</evidence>
<name>A0A8J6NG05_9BACT</name>
<evidence type="ECO:0000256" key="2">
    <source>
        <dbReference type="ARBA" id="ARBA00022670"/>
    </source>
</evidence>
<keyword evidence="5 11" id="KW-0378">Hydrolase</keyword>
<evidence type="ECO:0000256" key="9">
    <source>
        <dbReference type="ARBA" id="ARBA00023136"/>
    </source>
</evidence>
<dbReference type="SUPFAM" id="SSF48452">
    <property type="entry name" value="TPR-like"/>
    <property type="match status" value="1"/>
</dbReference>
<comment type="caution">
    <text evidence="14">The sequence shown here is derived from an EMBL/GenBank/DDBJ whole genome shotgun (WGS) entry which is preliminary data.</text>
</comment>
<dbReference type="AlphaFoldDB" id="A0A8J6NG05"/>
<dbReference type="EMBL" id="JACNJZ010000142">
    <property type="protein sequence ID" value="MBC8318268.1"/>
    <property type="molecule type" value="Genomic_DNA"/>
</dbReference>
<evidence type="ECO:0000256" key="7">
    <source>
        <dbReference type="ARBA" id="ARBA00022989"/>
    </source>
</evidence>
<dbReference type="InterPro" id="IPR019734">
    <property type="entry name" value="TPR_rpt"/>
</dbReference>
<evidence type="ECO:0000256" key="5">
    <source>
        <dbReference type="ARBA" id="ARBA00022801"/>
    </source>
</evidence>
<keyword evidence="8 11" id="KW-0482">Metalloprotease</keyword>
<evidence type="ECO:0000256" key="4">
    <source>
        <dbReference type="ARBA" id="ARBA00022723"/>
    </source>
</evidence>
<keyword evidence="9 12" id="KW-0472">Membrane</keyword>
<feature type="repeat" description="TPR" evidence="10">
    <location>
        <begin position="217"/>
        <end position="250"/>
    </location>
</feature>
<comment type="cofactor">
    <cofactor evidence="11">
        <name>Zn(2+)</name>
        <dbReference type="ChEBI" id="CHEBI:29105"/>
    </cofactor>
    <text evidence="11">Binds 1 zinc ion per subunit.</text>
</comment>
<evidence type="ECO:0000256" key="8">
    <source>
        <dbReference type="ARBA" id="ARBA00023049"/>
    </source>
</evidence>
<dbReference type="Pfam" id="PF01435">
    <property type="entry name" value="Peptidase_M48"/>
    <property type="match status" value="1"/>
</dbReference>
<reference evidence="14 15" key="1">
    <citation type="submission" date="2020-08" db="EMBL/GenBank/DDBJ databases">
        <title>Bridging the membrane lipid divide: bacteria of the FCB group superphylum have the potential to synthesize archaeal ether lipids.</title>
        <authorList>
            <person name="Villanueva L."/>
            <person name="Von Meijenfeldt F.A.B."/>
            <person name="Westbye A.B."/>
            <person name="Yadav S."/>
            <person name="Hopmans E.C."/>
            <person name="Dutilh B.E."/>
            <person name="Sinninghe Damste J.S."/>
        </authorList>
    </citation>
    <scope>NUCLEOTIDE SEQUENCE [LARGE SCALE GENOMIC DNA]</scope>
    <source>
        <strain evidence="14">NIOZ-UU47</strain>
    </source>
</reference>
<dbReference type="InterPro" id="IPR050083">
    <property type="entry name" value="HtpX_protease"/>
</dbReference>